<comment type="function">
    <text evidence="5">Acylhydrolase that catalyzes the hydrolysis of phospholipids at the sn-1 position.</text>
</comment>
<name>A0ABR0DUT2_9LAMI</name>
<dbReference type="Pfam" id="PF01764">
    <property type="entry name" value="Lipase_3"/>
    <property type="match status" value="1"/>
</dbReference>
<dbReference type="InterPro" id="IPR002921">
    <property type="entry name" value="Fungal_lipase-type"/>
</dbReference>
<keyword evidence="2 5" id="KW-0378">Hydrolase</keyword>
<dbReference type="PANTHER" id="PTHR31828:SF1">
    <property type="entry name" value="PHOSPHOLIPASE A1-IIGAMMA"/>
    <property type="match status" value="1"/>
</dbReference>
<evidence type="ECO:0000313" key="7">
    <source>
        <dbReference type="EMBL" id="KAK4492993.1"/>
    </source>
</evidence>
<dbReference type="Gene3D" id="3.40.50.1820">
    <property type="entry name" value="alpha/beta hydrolase"/>
    <property type="match status" value="1"/>
</dbReference>
<dbReference type="CDD" id="cd00519">
    <property type="entry name" value="Lipase_3"/>
    <property type="match status" value="1"/>
</dbReference>
<organism evidence="7 8">
    <name type="scientific">Penstemon davidsonii</name>
    <dbReference type="NCBI Taxonomy" id="160366"/>
    <lineage>
        <taxon>Eukaryota</taxon>
        <taxon>Viridiplantae</taxon>
        <taxon>Streptophyta</taxon>
        <taxon>Embryophyta</taxon>
        <taxon>Tracheophyta</taxon>
        <taxon>Spermatophyta</taxon>
        <taxon>Magnoliopsida</taxon>
        <taxon>eudicotyledons</taxon>
        <taxon>Gunneridae</taxon>
        <taxon>Pentapetalae</taxon>
        <taxon>asterids</taxon>
        <taxon>lamiids</taxon>
        <taxon>Lamiales</taxon>
        <taxon>Plantaginaceae</taxon>
        <taxon>Cheloneae</taxon>
        <taxon>Penstemon</taxon>
    </lineage>
</organism>
<dbReference type="Proteomes" id="UP001291926">
    <property type="component" value="Unassembled WGS sequence"/>
</dbReference>
<reference evidence="7 8" key="1">
    <citation type="journal article" date="2023" name="bioRxiv">
        <title>Genome report: Whole genome sequence and annotation of Penstemon davidsonii.</title>
        <authorList>
            <person name="Ostevik K.L."/>
            <person name="Alabady M."/>
            <person name="Zhang M."/>
            <person name="Rausher M.D."/>
        </authorList>
    </citation>
    <scope>NUCLEOTIDE SEQUENCE [LARGE SCALE GENOMIC DNA]</scope>
    <source>
        <strain evidence="7">DNT005</strain>
        <tissue evidence="7">Whole leaf</tissue>
    </source>
</reference>
<evidence type="ECO:0000256" key="4">
    <source>
        <dbReference type="ARBA" id="ARBA00023098"/>
    </source>
</evidence>
<evidence type="ECO:0000256" key="2">
    <source>
        <dbReference type="ARBA" id="ARBA00022801"/>
    </source>
</evidence>
<dbReference type="EMBL" id="JAYDYQ010001074">
    <property type="protein sequence ID" value="KAK4492993.1"/>
    <property type="molecule type" value="Genomic_DNA"/>
</dbReference>
<dbReference type="PANTHER" id="PTHR31828">
    <property type="entry name" value="PHOSPHOLIPASE A1-IIGAMMA"/>
    <property type="match status" value="1"/>
</dbReference>
<evidence type="ECO:0000256" key="5">
    <source>
        <dbReference type="RuleBase" id="RU367093"/>
    </source>
</evidence>
<proteinExistence type="inferred from homology"/>
<protein>
    <recommendedName>
        <fullName evidence="5">Phospholipase A1</fullName>
        <ecNumber evidence="5">3.1.1.-</ecNumber>
    </recommendedName>
</protein>
<dbReference type="InterPro" id="IPR029058">
    <property type="entry name" value="AB_hydrolase_fold"/>
</dbReference>
<accession>A0ABR0DUT2</accession>
<dbReference type="EC" id="3.1.1.-" evidence="5"/>
<keyword evidence="3 5" id="KW-0442">Lipid degradation</keyword>
<comment type="caution">
    <text evidence="7">The sequence shown here is derived from an EMBL/GenBank/DDBJ whole genome shotgun (WGS) entry which is preliminary data.</text>
</comment>
<evidence type="ECO:0000259" key="6">
    <source>
        <dbReference type="Pfam" id="PF01764"/>
    </source>
</evidence>
<gene>
    <name evidence="7" type="ORF">RD792_000032</name>
</gene>
<dbReference type="SUPFAM" id="SSF53474">
    <property type="entry name" value="alpha/beta-Hydrolases"/>
    <property type="match status" value="1"/>
</dbReference>
<evidence type="ECO:0000313" key="8">
    <source>
        <dbReference type="Proteomes" id="UP001291926"/>
    </source>
</evidence>
<keyword evidence="8" id="KW-1185">Reference proteome</keyword>
<evidence type="ECO:0000256" key="1">
    <source>
        <dbReference type="ARBA" id="ARBA00010701"/>
    </source>
</evidence>
<keyword evidence="4 5" id="KW-0443">Lipid metabolism</keyword>
<feature type="domain" description="Fungal lipase-type" evidence="6">
    <location>
        <begin position="133"/>
        <end position="296"/>
    </location>
</feature>
<comment type="similarity">
    <text evidence="1 5">Belongs to the AB hydrolase superfamily. Lipase family.</text>
</comment>
<sequence>MIPQRWRLLSGENNWQNLLSPLDDDLKQYINHYGAMAQATYDTFNMEKSSKYTGCSRYSRRNLFSRVGLVNGNPFKYEAVKYIYATSSIGVPESFLLKSMSHDAWLEESNWIGYVAVATDEGKIALGRRDILVVWRGTIQPIEWVKDFDFPLVPASNIIGTDGDNAYVHKGFLSVYTSDNERSKFNKTSARDQNPCQVLSEVKTQVKQFKDEEISITVTGHSMGGALSAMSAGDIVANGFNKPSDQPNKPCPVTAFMFASPRVGDSNYFDVLQSMNDLRILNIKNAPDIVPTLPPFPYIDVGVNLMIDSRKSPYLKHPGDFFSWHSLEGAYLRAVTEATTRNEGGADPELEVKRDLALVNKSSYALKDEYLVPVFWWIEKNRGMVQKSNGSWVLHDHETDDDDP</sequence>
<dbReference type="InterPro" id="IPR033556">
    <property type="entry name" value="PLA"/>
</dbReference>
<evidence type="ECO:0000256" key="3">
    <source>
        <dbReference type="ARBA" id="ARBA00022963"/>
    </source>
</evidence>